<protein>
    <submittedName>
        <fullName evidence="2">Uncharacterized protein</fullName>
    </submittedName>
</protein>
<accession>A0A4Q2KSA7</accession>
<feature type="region of interest" description="Disordered" evidence="1">
    <location>
        <begin position="211"/>
        <end position="312"/>
    </location>
</feature>
<gene>
    <name evidence="2" type="ORF">ETX26_07955</name>
</gene>
<dbReference type="EMBL" id="SDPV01000001">
    <property type="protein sequence ID" value="RXZ66592.1"/>
    <property type="molecule type" value="Genomic_DNA"/>
</dbReference>
<organism evidence="2 3">
    <name type="scientific">Pelagerythrobacter rhizovicinus</name>
    <dbReference type="NCBI Taxonomy" id="2268576"/>
    <lineage>
        <taxon>Bacteria</taxon>
        <taxon>Pseudomonadati</taxon>
        <taxon>Pseudomonadota</taxon>
        <taxon>Alphaproteobacteria</taxon>
        <taxon>Sphingomonadales</taxon>
        <taxon>Erythrobacteraceae</taxon>
        <taxon>Pelagerythrobacter</taxon>
    </lineage>
</organism>
<dbReference type="RefSeq" id="WP_129524054.1">
    <property type="nucleotide sequence ID" value="NZ_SDPV01000001.1"/>
</dbReference>
<name>A0A4Q2KSA7_9SPHN</name>
<evidence type="ECO:0000313" key="3">
    <source>
        <dbReference type="Proteomes" id="UP000293623"/>
    </source>
</evidence>
<dbReference type="Proteomes" id="UP000293623">
    <property type="component" value="Unassembled WGS sequence"/>
</dbReference>
<feature type="compositionally biased region" description="Low complexity" evidence="1">
    <location>
        <begin position="223"/>
        <end position="234"/>
    </location>
</feature>
<reference evidence="2 3" key="1">
    <citation type="submission" date="2019-01" db="EMBL/GenBank/DDBJ databases">
        <title>Altererythrobacter rhizovicinus sp. nov., isolated from the rhizosphere soil of Haloxylon ammodendron.</title>
        <authorList>
            <person name="Li H.-P."/>
            <person name="Gou J.-Y."/>
            <person name="Yao D."/>
            <person name="Han Q.-Q."/>
            <person name="Shao K.-Z."/>
            <person name="Zhao Q."/>
            <person name="Zhang J.-L."/>
        </authorList>
    </citation>
    <scope>NUCLEOTIDE SEQUENCE [LARGE SCALE GENOMIC DNA]</scope>
    <source>
        <strain evidence="2 3">AY-3R</strain>
    </source>
</reference>
<comment type="caution">
    <text evidence="2">The sequence shown here is derived from an EMBL/GenBank/DDBJ whole genome shotgun (WGS) entry which is preliminary data.</text>
</comment>
<dbReference type="AlphaFoldDB" id="A0A4Q2KSA7"/>
<feature type="compositionally biased region" description="Low complexity" evidence="1">
    <location>
        <begin position="275"/>
        <end position="285"/>
    </location>
</feature>
<evidence type="ECO:0000256" key="1">
    <source>
        <dbReference type="SAM" id="MobiDB-lite"/>
    </source>
</evidence>
<evidence type="ECO:0000313" key="2">
    <source>
        <dbReference type="EMBL" id="RXZ66592.1"/>
    </source>
</evidence>
<dbReference type="OrthoDB" id="7889007at2"/>
<keyword evidence="3" id="KW-1185">Reference proteome</keyword>
<proteinExistence type="predicted"/>
<sequence length="312" mass="34420">MKAQFSEKTYENYFQIELGRRTRYSFAPGQTDEAYVGFDGAFHLPMRVLTGIIGPGWPRLAGLPLGLIHDIGAKLDGRLPGFRLNLIIQYKRPHYMSRSNASEWSSWNGAYFRYETEPRQQSVLEKVAAATAGRAAVVYASAAFWENSELFARAPARTIVAASNIAEVTRLTGHHRYSYQDAGHSGVGHSAPEPIDSEPFDAILRRGEDLGPLPFTRAEKDMPSSSPNATAASAGIAEALAPTTARSNVPSLNGGRSQASRTSWSRPTRSRRRSLPMPRTSTRRTASGAFRQMPIPVRSQRSSARLPVSWQR</sequence>
<feature type="compositionally biased region" description="Polar residues" evidence="1">
    <location>
        <begin position="244"/>
        <end position="259"/>
    </location>
</feature>